<dbReference type="GeneID" id="106461975"/>
<protein>
    <submittedName>
        <fullName evidence="3">Protein FAM136A-like</fullName>
    </submittedName>
</protein>
<name>A0ABM1B927_LIMPO</name>
<reference evidence="3" key="1">
    <citation type="submission" date="2025-08" db="UniProtKB">
        <authorList>
            <consortium name="RefSeq"/>
        </authorList>
    </citation>
    <scope>IDENTIFICATION</scope>
    <source>
        <tissue evidence="3">Muscle</tissue>
    </source>
</reference>
<comment type="similarity">
    <text evidence="1">Belongs to the FAM136 family.</text>
</comment>
<proteinExistence type="inferred from homology"/>
<dbReference type="PANTHER" id="PTHR21096">
    <property type="entry name" value="PROTEIN FAM136A"/>
    <property type="match status" value="1"/>
</dbReference>
<organism evidence="2 3">
    <name type="scientific">Limulus polyphemus</name>
    <name type="common">Atlantic horseshoe crab</name>
    <dbReference type="NCBI Taxonomy" id="6850"/>
    <lineage>
        <taxon>Eukaryota</taxon>
        <taxon>Metazoa</taxon>
        <taxon>Ecdysozoa</taxon>
        <taxon>Arthropoda</taxon>
        <taxon>Chelicerata</taxon>
        <taxon>Merostomata</taxon>
        <taxon>Xiphosura</taxon>
        <taxon>Limulidae</taxon>
        <taxon>Limulus</taxon>
    </lineage>
</organism>
<evidence type="ECO:0000313" key="2">
    <source>
        <dbReference type="Proteomes" id="UP000694941"/>
    </source>
</evidence>
<dbReference type="Proteomes" id="UP000694941">
    <property type="component" value="Unplaced"/>
</dbReference>
<dbReference type="RefSeq" id="XP_013777296.1">
    <property type="nucleotide sequence ID" value="XM_013921842.2"/>
</dbReference>
<dbReference type="InterPro" id="IPR008560">
    <property type="entry name" value="DUF842_euk"/>
</dbReference>
<evidence type="ECO:0000256" key="1">
    <source>
        <dbReference type="ARBA" id="ARBA00009952"/>
    </source>
</evidence>
<keyword evidence="2" id="KW-1185">Reference proteome</keyword>
<gene>
    <name evidence="3" type="primary">LOC106461975</name>
</gene>
<dbReference type="PANTHER" id="PTHR21096:SF0">
    <property type="entry name" value="PROTEIN FAM136A"/>
    <property type="match status" value="1"/>
</dbReference>
<dbReference type="SUPFAM" id="SSF58113">
    <property type="entry name" value="Apolipoprotein A-I"/>
    <property type="match status" value="1"/>
</dbReference>
<evidence type="ECO:0000313" key="3">
    <source>
        <dbReference type="RefSeq" id="XP_013777296.1"/>
    </source>
</evidence>
<dbReference type="Pfam" id="PF05811">
    <property type="entry name" value="DUF842"/>
    <property type="match status" value="1"/>
</dbReference>
<sequence length="141" mass="16147">MAQEAQARVQKAVNSMVEELDKSCLRKMQGDMHRCAASCCDKTGMNIDEVHRCIETCSEKMNKAQNYVQNELSNYQDRIQRCVMQCQDAIRDNVTPETTEAEVQKYRDQFESCVVKCAETHVDMVPGILKRMKNMLEKGSS</sequence>
<accession>A0ABM1B927</accession>